<keyword evidence="2" id="KW-1185">Reference proteome</keyword>
<sequence>MGKVTGEEGWISLGPWGNSTGSRKTYKADGPILQITLRLWNLDSGRVRYTLLTSISFQSVSRDGVVIGSSEHFGNPEQGGEATTVRIDTAVEQLRSISALGEAFASLTFHTNLKDYGPYGYRQDYLNDRNSWNYTEKDRVSLGMYGGIIAGFYGYEDGGRLSGLGVFVVPIEGLHIIQDPDCAQHQSEKLKHWDGVMQWFAHTSEPSDRASDGSDLISTMNDSQSLITEIRSEPSNARSNNSEKTEIEELKTKIKELEAENEVLKKRNKEMEKEVELAKPLCYNIVHVYVQGSISDGEGCISSGIGGGKEGAYWTYKADGPVMLISVRYGEAIDSIIFQNKSGDGVGRSVKIGGTGGHTTKTVRHSLAYS</sequence>
<gene>
    <name evidence="1" type="ORF">RHMOL_Rhmol12G0021400</name>
</gene>
<dbReference type="Proteomes" id="UP001062846">
    <property type="component" value="Chromosome 12"/>
</dbReference>
<name>A0ACC0LF42_RHOML</name>
<evidence type="ECO:0000313" key="1">
    <source>
        <dbReference type="EMBL" id="KAI8526763.1"/>
    </source>
</evidence>
<accession>A0ACC0LF42</accession>
<dbReference type="EMBL" id="CM046399">
    <property type="protein sequence ID" value="KAI8526763.1"/>
    <property type="molecule type" value="Genomic_DNA"/>
</dbReference>
<organism evidence="1 2">
    <name type="scientific">Rhododendron molle</name>
    <name type="common">Chinese azalea</name>
    <name type="synonym">Azalea mollis</name>
    <dbReference type="NCBI Taxonomy" id="49168"/>
    <lineage>
        <taxon>Eukaryota</taxon>
        <taxon>Viridiplantae</taxon>
        <taxon>Streptophyta</taxon>
        <taxon>Embryophyta</taxon>
        <taxon>Tracheophyta</taxon>
        <taxon>Spermatophyta</taxon>
        <taxon>Magnoliopsida</taxon>
        <taxon>eudicotyledons</taxon>
        <taxon>Gunneridae</taxon>
        <taxon>Pentapetalae</taxon>
        <taxon>asterids</taxon>
        <taxon>Ericales</taxon>
        <taxon>Ericaceae</taxon>
        <taxon>Ericoideae</taxon>
        <taxon>Rhodoreae</taxon>
        <taxon>Rhododendron</taxon>
    </lineage>
</organism>
<evidence type="ECO:0000313" key="2">
    <source>
        <dbReference type="Proteomes" id="UP001062846"/>
    </source>
</evidence>
<protein>
    <submittedName>
        <fullName evidence="1">Uncharacterized protein</fullName>
    </submittedName>
</protein>
<comment type="caution">
    <text evidence="1">The sequence shown here is derived from an EMBL/GenBank/DDBJ whole genome shotgun (WGS) entry which is preliminary data.</text>
</comment>
<proteinExistence type="predicted"/>
<reference evidence="1" key="1">
    <citation type="submission" date="2022-02" db="EMBL/GenBank/DDBJ databases">
        <title>Plant Genome Project.</title>
        <authorList>
            <person name="Zhang R.-G."/>
        </authorList>
    </citation>
    <scope>NUCLEOTIDE SEQUENCE</scope>
    <source>
        <strain evidence="1">AT1</strain>
    </source>
</reference>